<organism evidence="1 2">
    <name type="scientific">Conidiobolus coronatus (strain ATCC 28846 / CBS 209.66 / NRRL 28638)</name>
    <name type="common">Delacroixia coronata</name>
    <dbReference type="NCBI Taxonomy" id="796925"/>
    <lineage>
        <taxon>Eukaryota</taxon>
        <taxon>Fungi</taxon>
        <taxon>Fungi incertae sedis</taxon>
        <taxon>Zoopagomycota</taxon>
        <taxon>Entomophthoromycotina</taxon>
        <taxon>Entomophthoromycetes</taxon>
        <taxon>Entomophthorales</taxon>
        <taxon>Ancylistaceae</taxon>
        <taxon>Conidiobolus</taxon>
    </lineage>
</organism>
<evidence type="ECO:0000313" key="2">
    <source>
        <dbReference type="Proteomes" id="UP000070444"/>
    </source>
</evidence>
<protein>
    <submittedName>
        <fullName evidence="1">Uncharacterized protein</fullName>
    </submittedName>
</protein>
<dbReference type="EMBL" id="KQ964477">
    <property type="protein sequence ID" value="KXN71349.1"/>
    <property type="molecule type" value="Genomic_DNA"/>
</dbReference>
<accession>A0A137P8P3</accession>
<dbReference type="Proteomes" id="UP000070444">
    <property type="component" value="Unassembled WGS sequence"/>
</dbReference>
<gene>
    <name evidence="1" type="ORF">CONCODRAFT_78410</name>
</gene>
<proteinExistence type="predicted"/>
<sequence>MSSGLYIITLKEKDDIQLLSDTKSRVLESVKNLGGNLVDNEDVSINTNENNNVLVVQLPHASNDKLLEDTDVETVAPLVTI</sequence>
<reference evidence="1 2" key="1">
    <citation type="journal article" date="2015" name="Genome Biol. Evol.">
        <title>Phylogenomic analyses indicate that early fungi evolved digesting cell walls of algal ancestors of land plants.</title>
        <authorList>
            <person name="Chang Y."/>
            <person name="Wang S."/>
            <person name="Sekimoto S."/>
            <person name="Aerts A.L."/>
            <person name="Choi C."/>
            <person name="Clum A."/>
            <person name="LaButti K.M."/>
            <person name="Lindquist E.A."/>
            <person name="Yee Ngan C."/>
            <person name="Ohm R.A."/>
            <person name="Salamov A.A."/>
            <person name="Grigoriev I.V."/>
            <person name="Spatafora J.W."/>
            <person name="Berbee M.L."/>
        </authorList>
    </citation>
    <scope>NUCLEOTIDE SEQUENCE [LARGE SCALE GENOMIC DNA]</scope>
    <source>
        <strain evidence="1 2">NRRL 28638</strain>
    </source>
</reference>
<keyword evidence="2" id="KW-1185">Reference proteome</keyword>
<name>A0A137P8P3_CONC2</name>
<dbReference type="AlphaFoldDB" id="A0A137P8P3"/>
<evidence type="ECO:0000313" key="1">
    <source>
        <dbReference type="EMBL" id="KXN71349.1"/>
    </source>
</evidence>